<dbReference type="InterPro" id="IPR001544">
    <property type="entry name" value="Aminotrans_IV"/>
</dbReference>
<keyword evidence="1" id="KW-0808">Transferase</keyword>
<dbReference type="SUPFAM" id="SSF56752">
    <property type="entry name" value="D-aminoacid aminotransferase-like PLP-dependent enzymes"/>
    <property type="match status" value="1"/>
</dbReference>
<dbReference type="RefSeq" id="WP_180092005.1">
    <property type="nucleotide sequence ID" value="NZ_JACCGK010000009.1"/>
</dbReference>
<name>A0A7Z0SNA7_9GAMM</name>
<dbReference type="Gene3D" id="3.30.470.10">
    <property type="match status" value="1"/>
</dbReference>
<dbReference type="Proteomes" id="UP000520876">
    <property type="component" value="Unassembled WGS sequence"/>
</dbReference>
<dbReference type="InterPro" id="IPR043131">
    <property type="entry name" value="BCAT-like_N"/>
</dbReference>
<dbReference type="InterPro" id="IPR036038">
    <property type="entry name" value="Aminotransferase-like"/>
</dbReference>
<keyword evidence="2" id="KW-1185">Reference proteome</keyword>
<evidence type="ECO:0000313" key="2">
    <source>
        <dbReference type="Proteomes" id="UP000520876"/>
    </source>
</evidence>
<dbReference type="AlphaFoldDB" id="A0A7Z0SNA7"/>
<accession>A0A7Z0SNA7</accession>
<comment type="caution">
    <text evidence="1">The sequence shown here is derived from an EMBL/GenBank/DDBJ whole genome shotgun (WGS) entry which is preliminary data.</text>
</comment>
<organism evidence="1 2">
    <name type="scientific">Vreelandella sedimenti</name>
    <dbReference type="NCBI Taxonomy" id="2729618"/>
    <lineage>
        <taxon>Bacteria</taxon>
        <taxon>Pseudomonadati</taxon>
        <taxon>Pseudomonadota</taxon>
        <taxon>Gammaproteobacteria</taxon>
        <taxon>Oceanospirillales</taxon>
        <taxon>Halomonadaceae</taxon>
        <taxon>Vreelandella</taxon>
    </lineage>
</organism>
<keyword evidence="1" id="KW-0032">Aminotransferase</keyword>
<dbReference type="Pfam" id="PF01063">
    <property type="entry name" value="Aminotran_4"/>
    <property type="match status" value="1"/>
</dbReference>
<dbReference type="InterPro" id="IPR043132">
    <property type="entry name" value="BCAT-like_C"/>
</dbReference>
<evidence type="ECO:0000313" key="1">
    <source>
        <dbReference type="EMBL" id="NYT73058.1"/>
    </source>
</evidence>
<sequence>MSTNTSNFQAHINGQPATLSELIPLAFAGFAHFTAMQVRSRKVKGMDLHLDRLRKASMAFFGIALPDDQLKLYIKTAIDEGPEDQSLTVTVFSHYGEFTAASMNTEPAVLVRTGAPSNGPEGPLRLSVVKHERALASIKHVGEAGKTYYLHKAIRDGFDDAAFVDRHGRLSEATIWNLVFWDGEAVIWPQATMLQGTMMSIIQRQLDRLGIPQRHEKITIERLQELSGAAVMNSWTPGIAVTAIATTAFEDTAFAEATPFISLLHKAYQAEPNSVL</sequence>
<dbReference type="Gene3D" id="3.20.10.10">
    <property type="entry name" value="D-amino Acid Aminotransferase, subunit A, domain 2"/>
    <property type="match status" value="1"/>
</dbReference>
<dbReference type="NCBIfam" id="NF006734">
    <property type="entry name" value="PRK09266.1"/>
    <property type="match status" value="1"/>
</dbReference>
<dbReference type="GO" id="GO:0008483">
    <property type="term" value="F:transaminase activity"/>
    <property type="evidence" value="ECO:0007669"/>
    <property type="project" value="UniProtKB-KW"/>
</dbReference>
<protein>
    <submittedName>
        <fullName evidence="1">Aminotransferase class IV family protein</fullName>
    </submittedName>
</protein>
<reference evidence="1 2" key="1">
    <citation type="submission" date="2020-07" db="EMBL/GenBank/DDBJ databases">
        <title>Halomonas sp. QX-2 draft genome sequence.</title>
        <authorList>
            <person name="Qiu X."/>
        </authorList>
    </citation>
    <scope>NUCLEOTIDE SEQUENCE [LARGE SCALE GENOMIC DNA]</scope>
    <source>
        <strain evidence="1 2">QX-2</strain>
    </source>
</reference>
<proteinExistence type="predicted"/>
<dbReference type="EMBL" id="JACCGK010000009">
    <property type="protein sequence ID" value="NYT73058.1"/>
    <property type="molecule type" value="Genomic_DNA"/>
</dbReference>
<gene>
    <name evidence="1" type="ORF">HZU72_11540</name>
</gene>